<gene>
    <name evidence="1" type="ORF">CTEN210_04021</name>
</gene>
<sequence>MTSLIYKLEQLDIMEKAFHALQNACARKEEEFHRKFQEYYGQHNEEHYMLPIAYGLNRILFQLEPLDLENEELVQKLRAWVERYPMALGEYDKYGLMPFLIELREAFFNDGLRGGLLLSVNHDNTPFENEAVRDPDFFVPWEFDRIHHLDALVHLSHDDVDESEPIKVLESLKNKNILKERDVEEYNLLTKACVLGGKEAHGRFHFLVAFNPAPLFRFASDGDLEILDDESDKRNRLLIYLATREVESFAVVLTTTLDFFTRDLGLLLLKDCLSVQGVQTEANAQFITAVKARYGLNVAWTVIECCFRCNRNRNYLFLLDKERSIFPFMLAIVGSHEVYNDGDIKLTLLYYLMREDLSWLHSALS</sequence>
<dbReference type="EMBL" id="BLLK01000023">
    <property type="protein sequence ID" value="GFH47546.1"/>
    <property type="molecule type" value="Genomic_DNA"/>
</dbReference>
<dbReference type="Proteomes" id="UP001054902">
    <property type="component" value="Unassembled WGS sequence"/>
</dbReference>
<keyword evidence="2" id="KW-1185">Reference proteome</keyword>
<protein>
    <submittedName>
        <fullName evidence="1">Uncharacterized protein</fullName>
    </submittedName>
</protein>
<proteinExistence type="predicted"/>
<accession>A0AAD3CKE8</accession>
<comment type="caution">
    <text evidence="1">The sequence shown here is derived from an EMBL/GenBank/DDBJ whole genome shotgun (WGS) entry which is preliminary data.</text>
</comment>
<organism evidence="1 2">
    <name type="scientific">Chaetoceros tenuissimus</name>
    <dbReference type="NCBI Taxonomy" id="426638"/>
    <lineage>
        <taxon>Eukaryota</taxon>
        <taxon>Sar</taxon>
        <taxon>Stramenopiles</taxon>
        <taxon>Ochrophyta</taxon>
        <taxon>Bacillariophyta</taxon>
        <taxon>Coscinodiscophyceae</taxon>
        <taxon>Chaetocerotophycidae</taxon>
        <taxon>Chaetocerotales</taxon>
        <taxon>Chaetocerotaceae</taxon>
        <taxon>Chaetoceros</taxon>
    </lineage>
</organism>
<reference evidence="1 2" key="1">
    <citation type="journal article" date="2021" name="Sci. Rep.">
        <title>The genome of the diatom Chaetoceros tenuissimus carries an ancient integrated fragment of an extant virus.</title>
        <authorList>
            <person name="Hongo Y."/>
            <person name="Kimura K."/>
            <person name="Takaki Y."/>
            <person name="Yoshida Y."/>
            <person name="Baba S."/>
            <person name="Kobayashi G."/>
            <person name="Nagasaki K."/>
            <person name="Hano T."/>
            <person name="Tomaru Y."/>
        </authorList>
    </citation>
    <scope>NUCLEOTIDE SEQUENCE [LARGE SCALE GENOMIC DNA]</scope>
    <source>
        <strain evidence="1 2">NIES-3715</strain>
    </source>
</reference>
<evidence type="ECO:0000313" key="2">
    <source>
        <dbReference type="Proteomes" id="UP001054902"/>
    </source>
</evidence>
<dbReference type="AlphaFoldDB" id="A0AAD3CKE8"/>
<evidence type="ECO:0000313" key="1">
    <source>
        <dbReference type="EMBL" id="GFH47546.1"/>
    </source>
</evidence>
<name>A0AAD3CKE8_9STRA</name>